<proteinExistence type="predicted"/>
<evidence type="ECO:0000313" key="4">
    <source>
        <dbReference type="Proteomes" id="UP001324634"/>
    </source>
</evidence>
<dbReference type="PIRSF" id="PIRSF032086">
    <property type="entry name" value="UCP032086"/>
    <property type="match status" value="1"/>
</dbReference>
<feature type="transmembrane region" description="Helical" evidence="1">
    <location>
        <begin position="63"/>
        <end position="83"/>
    </location>
</feature>
<keyword evidence="1" id="KW-1133">Transmembrane helix</keyword>
<keyword evidence="4" id="KW-1185">Reference proteome</keyword>
<dbReference type="Pfam" id="PF06181">
    <property type="entry name" value="Urate_ox_N"/>
    <property type="match status" value="1"/>
</dbReference>
<reference evidence="3 4" key="1">
    <citation type="submission" date="2023-11" db="EMBL/GenBank/DDBJ databases">
        <title>Peredibacter starrii A3.12.</title>
        <authorList>
            <person name="Mitchell R.J."/>
        </authorList>
    </citation>
    <scope>NUCLEOTIDE SEQUENCE [LARGE SCALE GENOMIC DNA]</scope>
    <source>
        <strain evidence="3 4">A3.12</strain>
    </source>
</reference>
<evidence type="ECO:0000313" key="3">
    <source>
        <dbReference type="EMBL" id="WPU66721.1"/>
    </source>
</evidence>
<feature type="transmembrane region" description="Helical" evidence="1">
    <location>
        <begin position="95"/>
        <end position="117"/>
    </location>
</feature>
<keyword evidence="1" id="KW-0812">Transmembrane</keyword>
<feature type="domain" description="Urate oxidase N-terminal" evidence="2">
    <location>
        <begin position="93"/>
        <end position="176"/>
    </location>
</feature>
<evidence type="ECO:0000259" key="2">
    <source>
        <dbReference type="Pfam" id="PF06181"/>
    </source>
</evidence>
<dbReference type="RefSeq" id="WP_321399215.1">
    <property type="nucleotide sequence ID" value="NZ_CP139487.1"/>
</dbReference>
<dbReference type="Proteomes" id="UP001324634">
    <property type="component" value="Chromosome"/>
</dbReference>
<dbReference type="KEGG" id="psti:SOO65_08175"/>
<sequence>MDIALFTQDGLMMILRWIHFFAGVAWIGHLYYFNFVQGSFMAEVEAPVKNQAFSKLVPKALWWFRYGALFTFLSGAAMLSIVASELGPEFMRSSYGIFIYTGALMGTIMFLNVWLIIWPKQQILIANANTVIAGGAANPEAAKAGPVALLASRTNVLFSIPLLFFMGASRHLNLSIPENFSGAGVFSAVTVVILLLELNAIKGKLGPMTTVKGVIHCGLALLVFLYALIEIVV</sequence>
<feature type="transmembrane region" description="Helical" evidence="1">
    <location>
        <begin position="213"/>
        <end position="232"/>
    </location>
</feature>
<accession>A0AAX4HUR5</accession>
<feature type="transmembrane region" description="Helical" evidence="1">
    <location>
        <begin position="180"/>
        <end position="201"/>
    </location>
</feature>
<keyword evidence="1" id="KW-0472">Membrane</keyword>
<gene>
    <name evidence="3" type="ORF">SOO65_08175</name>
</gene>
<dbReference type="EMBL" id="CP139487">
    <property type="protein sequence ID" value="WPU66721.1"/>
    <property type="molecule type" value="Genomic_DNA"/>
</dbReference>
<organism evidence="3 4">
    <name type="scientific">Peredibacter starrii</name>
    <dbReference type="NCBI Taxonomy" id="28202"/>
    <lineage>
        <taxon>Bacteria</taxon>
        <taxon>Pseudomonadati</taxon>
        <taxon>Bdellovibrionota</taxon>
        <taxon>Bacteriovoracia</taxon>
        <taxon>Bacteriovoracales</taxon>
        <taxon>Bacteriovoracaceae</taxon>
        <taxon>Peredibacter</taxon>
    </lineage>
</organism>
<protein>
    <submittedName>
        <fullName evidence="3">Urate hydroxylase PuuD</fullName>
    </submittedName>
</protein>
<evidence type="ECO:0000256" key="1">
    <source>
        <dbReference type="SAM" id="Phobius"/>
    </source>
</evidence>
<dbReference type="AlphaFoldDB" id="A0AAX4HUR5"/>
<name>A0AAX4HUR5_9BACT</name>
<dbReference type="InterPro" id="IPR016988">
    <property type="entry name" value="UCP032086"/>
</dbReference>
<feature type="transmembrane region" description="Helical" evidence="1">
    <location>
        <begin position="12"/>
        <end position="32"/>
    </location>
</feature>
<dbReference type="InterPro" id="IPR010389">
    <property type="entry name" value="Urate_ox_N"/>
</dbReference>